<dbReference type="AlphaFoldDB" id="E5WUN9"/>
<dbReference type="Proteomes" id="UP000003246">
    <property type="component" value="Unassembled WGS sequence"/>
</dbReference>
<proteinExistence type="predicted"/>
<accession>E5WUN9</accession>
<comment type="caution">
    <text evidence="2">The sequence shown here is derived from an EMBL/GenBank/DDBJ whole genome shotgun (WGS) entry which is preliminary data.</text>
</comment>
<keyword evidence="1" id="KW-0812">Transmembrane</keyword>
<keyword evidence="1" id="KW-1133">Transmembrane helix</keyword>
<organism evidence="2 3">
    <name type="scientific">Bacteroides eggerthii 1_2_48FAA</name>
    <dbReference type="NCBI Taxonomy" id="665953"/>
    <lineage>
        <taxon>Bacteria</taxon>
        <taxon>Pseudomonadati</taxon>
        <taxon>Bacteroidota</taxon>
        <taxon>Bacteroidia</taxon>
        <taxon>Bacteroidales</taxon>
        <taxon>Bacteroidaceae</taxon>
        <taxon>Bacteroides</taxon>
    </lineage>
</organism>
<protein>
    <submittedName>
        <fullName evidence="2">Uncharacterized protein</fullName>
    </submittedName>
</protein>
<feature type="transmembrane region" description="Helical" evidence="1">
    <location>
        <begin position="59"/>
        <end position="78"/>
    </location>
</feature>
<reference evidence="2 3" key="1">
    <citation type="submission" date="2010-10" db="EMBL/GenBank/DDBJ databases">
        <title>The Genome Sequence of Bacteroides eggerthii strain 1_2_48FAA.</title>
        <authorList>
            <consortium name="The Broad Institute Genome Sequencing Platform"/>
            <person name="Ward D."/>
            <person name="Earl A."/>
            <person name="Feldgarden M."/>
            <person name="Young S.K."/>
            <person name="Gargeya S."/>
            <person name="Zeng Q."/>
            <person name="Alvarado L."/>
            <person name="Berlin A."/>
            <person name="Bochicchio J."/>
            <person name="Chapman S.B."/>
            <person name="Chen Z."/>
            <person name="Freedman E."/>
            <person name="Gellesch M."/>
            <person name="Goldberg J."/>
            <person name="Griggs A."/>
            <person name="Gujja S."/>
            <person name="Heilman E."/>
            <person name="Heiman D."/>
            <person name="Howarth C."/>
            <person name="Mehta T."/>
            <person name="Neiman D."/>
            <person name="Pearson M."/>
            <person name="Roberts A."/>
            <person name="Saif S."/>
            <person name="Shea T."/>
            <person name="Shenoy N."/>
            <person name="Sisk P."/>
            <person name="Stolte C."/>
            <person name="Sykes S."/>
            <person name="White J."/>
            <person name="Yandava C."/>
            <person name="Allen-Vercoe E."/>
            <person name="Ambrose C."/>
            <person name="Strauss J."/>
            <person name="Daigneault M."/>
            <person name="Haas B."/>
            <person name="Nusbaum C."/>
            <person name="Birren B."/>
        </authorList>
    </citation>
    <scope>NUCLEOTIDE SEQUENCE [LARGE SCALE GENOMIC DNA]</scope>
    <source>
        <strain evidence="2 3">1_2_48FAA</strain>
    </source>
</reference>
<dbReference type="HOGENOM" id="CLU_719319_0_0_10"/>
<evidence type="ECO:0000313" key="2">
    <source>
        <dbReference type="EMBL" id="EFV31383.1"/>
    </source>
</evidence>
<dbReference type="EMBL" id="ACWG01000005">
    <property type="protein sequence ID" value="EFV31383.1"/>
    <property type="molecule type" value="Genomic_DNA"/>
</dbReference>
<gene>
    <name evidence="2" type="ORF">HMPREF1016_00391</name>
</gene>
<evidence type="ECO:0000256" key="1">
    <source>
        <dbReference type="SAM" id="Phobius"/>
    </source>
</evidence>
<sequence>MKLFKLLKILSRFNKTLFDISVEDQEKYLQKLGTPKNDFDRSYKQYKCQNLFIPVWKVGALNIISLCALPLLLIYLFIKNEKRVSRTIVDCIGAYKGFEEIIPQELSSKYNIDSSVWMKGTYISHFDIKYIAKIAMSYPLSPYFVLKLMIRIAQYSYMIRGFNPVAIAVYHEYSFTSSILTNYCNVYGVKHINVMHGEKLFHIVDAYFRYDECYVWDKYYKDLFISMKADESQFIIALPPSMRIDTQYYFQQKYYADFKYFLEDVTEKEMISIVESMKFAIDRGRIVKYRLHPRYTNPKVVEKIVGKSNIEDPFKVPILSSVSSMEYAVGSYTTVLNQAFNSGKKVILDDITYKEKFLKLKDVKYYLTTVKCEKLSDYQQFNM</sequence>
<evidence type="ECO:0000313" key="3">
    <source>
        <dbReference type="Proteomes" id="UP000003246"/>
    </source>
</evidence>
<dbReference type="RefSeq" id="WP_004292848.1">
    <property type="nucleotide sequence ID" value="NZ_AKBX01000001.1"/>
</dbReference>
<name>E5WUN9_9BACE</name>
<keyword evidence="1" id="KW-0472">Membrane</keyword>